<dbReference type="PROSITE" id="PS00622">
    <property type="entry name" value="HTH_LUXR_1"/>
    <property type="match status" value="1"/>
</dbReference>
<dbReference type="InterPro" id="IPR027417">
    <property type="entry name" value="P-loop_NTPase"/>
</dbReference>
<dbReference type="InterPro" id="IPR036388">
    <property type="entry name" value="WH-like_DNA-bd_sf"/>
</dbReference>
<organism evidence="4 5">
    <name type="scientific">Nonomuraea spiralis</name>
    <dbReference type="NCBI Taxonomy" id="46182"/>
    <lineage>
        <taxon>Bacteria</taxon>
        <taxon>Bacillati</taxon>
        <taxon>Actinomycetota</taxon>
        <taxon>Actinomycetes</taxon>
        <taxon>Streptosporangiales</taxon>
        <taxon>Streptosporangiaceae</taxon>
        <taxon>Nonomuraea</taxon>
    </lineage>
</organism>
<accession>A0ABV5IBF3</accession>
<evidence type="ECO:0000259" key="3">
    <source>
        <dbReference type="PROSITE" id="PS50043"/>
    </source>
</evidence>
<dbReference type="Proteomes" id="UP001589647">
    <property type="component" value="Unassembled WGS sequence"/>
</dbReference>
<dbReference type="Pfam" id="PF00196">
    <property type="entry name" value="GerE"/>
    <property type="match status" value="1"/>
</dbReference>
<evidence type="ECO:0000313" key="4">
    <source>
        <dbReference type="EMBL" id="MFB9201868.1"/>
    </source>
</evidence>
<dbReference type="PROSITE" id="PS50043">
    <property type="entry name" value="HTH_LUXR_2"/>
    <property type="match status" value="1"/>
</dbReference>
<keyword evidence="1" id="KW-0547">Nucleotide-binding</keyword>
<dbReference type="Gene3D" id="1.10.10.10">
    <property type="entry name" value="Winged helix-like DNA-binding domain superfamily/Winged helix DNA-binding domain"/>
    <property type="match status" value="1"/>
</dbReference>
<evidence type="ECO:0000256" key="2">
    <source>
        <dbReference type="ARBA" id="ARBA00022840"/>
    </source>
</evidence>
<dbReference type="InterPro" id="IPR041664">
    <property type="entry name" value="AAA_16"/>
</dbReference>
<name>A0ABV5IBF3_9ACTN</name>
<dbReference type="SMART" id="SM00421">
    <property type="entry name" value="HTH_LUXR"/>
    <property type="match status" value="1"/>
</dbReference>
<proteinExistence type="predicted"/>
<reference evidence="4 5" key="1">
    <citation type="submission" date="2024-09" db="EMBL/GenBank/DDBJ databases">
        <authorList>
            <person name="Sun Q."/>
            <person name="Mori K."/>
        </authorList>
    </citation>
    <scope>NUCLEOTIDE SEQUENCE [LARGE SCALE GENOMIC DNA]</scope>
    <source>
        <strain evidence="4 5">CCM 3426</strain>
    </source>
</reference>
<dbReference type="PANTHER" id="PTHR16305:SF35">
    <property type="entry name" value="TRANSCRIPTIONAL ACTIVATOR DOMAIN"/>
    <property type="match status" value="1"/>
</dbReference>
<gene>
    <name evidence="4" type="ORF">ACFFV7_11755</name>
</gene>
<dbReference type="CDD" id="cd06170">
    <property type="entry name" value="LuxR_C_like"/>
    <property type="match status" value="1"/>
</dbReference>
<keyword evidence="5" id="KW-1185">Reference proteome</keyword>
<dbReference type="Pfam" id="PF13191">
    <property type="entry name" value="AAA_16"/>
    <property type="match status" value="1"/>
</dbReference>
<dbReference type="SUPFAM" id="SSF46894">
    <property type="entry name" value="C-terminal effector domain of the bipartite response regulators"/>
    <property type="match status" value="1"/>
</dbReference>
<dbReference type="PRINTS" id="PR00038">
    <property type="entry name" value="HTHLUXR"/>
</dbReference>
<evidence type="ECO:0000256" key="1">
    <source>
        <dbReference type="ARBA" id="ARBA00022741"/>
    </source>
</evidence>
<dbReference type="InterPro" id="IPR016032">
    <property type="entry name" value="Sig_transdc_resp-reg_C-effctor"/>
</dbReference>
<keyword evidence="2" id="KW-0067">ATP-binding</keyword>
<sequence length="901" mass="95497">MLWGRSADQAAVDGLLERARAGRSGALVVRGEPGIGKTALLDHAGRRAEGMRVLRGVGIETEAEIPFASLHLLLHQGFDRIGALPAPQAAALEGAFGLAPATTDGRLMVGLAVLSLLAELAEDGPLLCLVDDAHWLDQASARALTFAAHRLHAEGVAMVFGARPEFDPSGLPEHRLSGIDREAAAGLLAHVAPALTGPLRERVIEESSGNPLALLELPRTAPPTYDRGPLALPARIQDAYAARIADLPAEAQRTLLVTALADGGDLDVIVRAAAELGCGPVALSAAERSGLIGIAAGQVTFAHPLMRAAVFQHAAYDLRLEVHTILARLLEDQPDRRAWHLAAAATGPDETVALALEQAARRAEDRSGNAGAAAALERAAELTEDRARKAARLAAAAVAAADAGRPDRAKHLIERATPLVTDVRSRVRLSELRARIAFDEGAPYLAHDLLVGGAEQLAGLPEDADRVAAGLMLVDAARNAWQLSDPGRVAEAAGRLHALGLRPGDGLNPAVQAVTGAAVLLDKGPADALPIMRGLVESGKAIDTGAHALRINAAFVATLVGDFGTGRDISAAVANECRTSGEIGRLPLVHLTLASAELYLGRFRDAVATAAEGLQLASDTGQPNRAGYLEGVLAWIAAVRGEADRCAELAARSRDRFDANRIANDLAWAEWALALLDLGQGRFTEAFDRFDAAMDGPVRHQIQAVYFVPDQIEAAVRVGLPAREPLRRFEEWAGASGLTWAQAVSQRCRALLEPSWERAHDHFKDAVRLHAVSGRPWEAARTSLAFGERLRRERNKGSARPHLRAALETFERLGARPWAERARTELRAAGDTSAPAAPDTALAALSPQELQIVRLAAKGLTNREIGAQLFLSPKTVSYHLYRAFPKLNVASRAQLAGLDLS</sequence>
<dbReference type="EMBL" id="JBHMEI010000006">
    <property type="protein sequence ID" value="MFB9201868.1"/>
    <property type="molecule type" value="Genomic_DNA"/>
</dbReference>
<evidence type="ECO:0000313" key="5">
    <source>
        <dbReference type="Proteomes" id="UP001589647"/>
    </source>
</evidence>
<dbReference type="SUPFAM" id="SSF52540">
    <property type="entry name" value="P-loop containing nucleoside triphosphate hydrolases"/>
    <property type="match status" value="1"/>
</dbReference>
<comment type="caution">
    <text evidence="4">The sequence shown here is derived from an EMBL/GenBank/DDBJ whole genome shotgun (WGS) entry which is preliminary data.</text>
</comment>
<dbReference type="RefSeq" id="WP_189647290.1">
    <property type="nucleotide sequence ID" value="NZ_BMRC01000004.1"/>
</dbReference>
<protein>
    <submittedName>
        <fullName evidence="4">AAA family ATPase</fullName>
    </submittedName>
</protein>
<dbReference type="InterPro" id="IPR000792">
    <property type="entry name" value="Tscrpt_reg_LuxR_C"/>
</dbReference>
<dbReference type="PANTHER" id="PTHR16305">
    <property type="entry name" value="TESTICULAR SOLUBLE ADENYLYL CYCLASE"/>
    <property type="match status" value="1"/>
</dbReference>
<feature type="domain" description="HTH luxR-type" evidence="3">
    <location>
        <begin position="838"/>
        <end position="901"/>
    </location>
</feature>